<accession>A0A1W2GCC8</accession>
<gene>
    <name evidence="1" type="ORF">SAMN04488029_1946</name>
</gene>
<dbReference type="PANTHER" id="PTHR38471:SF2">
    <property type="entry name" value="FOUR HELIX BUNDLE PROTEIN"/>
    <property type="match status" value="1"/>
</dbReference>
<protein>
    <submittedName>
        <fullName evidence="1">Four helix bundle protein</fullName>
    </submittedName>
</protein>
<dbReference type="SUPFAM" id="SSF158446">
    <property type="entry name" value="IVS-encoded protein-like"/>
    <property type="match status" value="1"/>
</dbReference>
<dbReference type="AlphaFoldDB" id="A0A1W2GCC8"/>
<dbReference type="InterPro" id="IPR012657">
    <property type="entry name" value="23S_rRNA-intervening_sequence"/>
</dbReference>
<dbReference type="RefSeq" id="WP_084372632.1">
    <property type="nucleotide sequence ID" value="NZ_FWYF01000002.1"/>
</dbReference>
<proteinExistence type="predicted"/>
<dbReference type="Proteomes" id="UP000192472">
    <property type="component" value="Unassembled WGS sequence"/>
</dbReference>
<evidence type="ECO:0000313" key="2">
    <source>
        <dbReference type="Proteomes" id="UP000192472"/>
    </source>
</evidence>
<dbReference type="PANTHER" id="PTHR38471">
    <property type="entry name" value="FOUR HELIX BUNDLE PROTEIN"/>
    <property type="match status" value="1"/>
</dbReference>
<dbReference type="Gene3D" id="1.20.1440.60">
    <property type="entry name" value="23S rRNA-intervening sequence"/>
    <property type="match status" value="1"/>
</dbReference>
<sequence>MRDYTKYQVWTDAVEFTVKIYTLTKSFPSDEKYGLISQMRRASVSISSNIAEGASRTSEKEFSRFIEISLGSAFELKTHMIVAEKLAYLDKEVFDKTIPELNEICKQLNGLRNSLKK</sequence>
<dbReference type="NCBIfam" id="TIGR02436">
    <property type="entry name" value="four helix bundle protein"/>
    <property type="match status" value="1"/>
</dbReference>
<dbReference type="OrthoDB" id="9811959at2"/>
<dbReference type="Pfam" id="PF05635">
    <property type="entry name" value="23S_rRNA_IVP"/>
    <property type="match status" value="1"/>
</dbReference>
<organism evidence="1 2">
    <name type="scientific">Reichenbachiella faecimaris</name>
    <dbReference type="NCBI Taxonomy" id="692418"/>
    <lineage>
        <taxon>Bacteria</taxon>
        <taxon>Pseudomonadati</taxon>
        <taxon>Bacteroidota</taxon>
        <taxon>Cytophagia</taxon>
        <taxon>Cytophagales</taxon>
        <taxon>Reichenbachiellaceae</taxon>
        <taxon>Reichenbachiella</taxon>
    </lineage>
</organism>
<dbReference type="CDD" id="cd16377">
    <property type="entry name" value="23S_rRNA_IVP_like"/>
    <property type="match status" value="1"/>
</dbReference>
<keyword evidence="2" id="KW-1185">Reference proteome</keyword>
<dbReference type="EMBL" id="FWYF01000002">
    <property type="protein sequence ID" value="SMD34317.1"/>
    <property type="molecule type" value="Genomic_DNA"/>
</dbReference>
<reference evidence="1 2" key="1">
    <citation type="submission" date="2017-04" db="EMBL/GenBank/DDBJ databases">
        <authorList>
            <person name="Afonso C.L."/>
            <person name="Miller P.J."/>
            <person name="Scott M.A."/>
            <person name="Spackman E."/>
            <person name="Goraichik I."/>
            <person name="Dimitrov K.M."/>
            <person name="Suarez D.L."/>
            <person name="Swayne D.E."/>
        </authorList>
    </citation>
    <scope>NUCLEOTIDE SEQUENCE [LARGE SCALE GENOMIC DNA]</scope>
    <source>
        <strain evidence="1 2">DSM 26133</strain>
    </source>
</reference>
<dbReference type="STRING" id="692418.SAMN04488029_1946"/>
<dbReference type="InterPro" id="IPR036583">
    <property type="entry name" value="23S_rRNA_IVS_sf"/>
</dbReference>
<evidence type="ECO:0000313" key="1">
    <source>
        <dbReference type="EMBL" id="SMD34317.1"/>
    </source>
</evidence>
<name>A0A1W2GCC8_REIFA</name>